<evidence type="ECO:0000256" key="4">
    <source>
        <dbReference type="ARBA" id="ARBA00022989"/>
    </source>
</evidence>
<dbReference type="InterPro" id="IPR050119">
    <property type="entry name" value="CCR1-9-like"/>
</dbReference>
<evidence type="ECO:0000256" key="3">
    <source>
        <dbReference type="ARBA" id="ARBA00022692"/>
    </source>
</evidence>
<keyword evidence="5 9" id="KW-0297">G-protein coupled receptor</keyword>
<keyword evidence="2" id="KW-1003">Cell membrane</keyword>
<dbReference type="SUPFAM" id="SSF81321">
    <property type="entry name" value="Family A G protein-coupled receptor-like"/>
    <property type="match status" value="1"/>
</dbReference>
<dbReference type="InterPro" id="IPR017452">
    <property type="entry name" value="GPCR_Rhodpsn_7TM"/>
</dbReference>
<dbReference type="InterPro" id="IPR000355">
    <property type="entry name" value="Chemokine_rcpt"/>
</dbReference>
<accession>A0AAW0Q9H6</accession>
<feature type="region of interest" description="Disordered" evidence="10">
    <location>
        <begin position="289"/>
        <end position="314"/>
    </location>
</feature>
<proteinExistence type="inferred from homology"/>
<feature type="compositionally biased region" description="Low complexity" evidence="10">
    <location>
        <begin position="289"/>
        <end position="301"/>
    </location>
</feature>
<feature type="domain" description="G-protein coupled receptors family 1 profile" evidence="12">
    <location>
        <begin position="65"/>
        <end position="244"/>
    </location>
</feature>
<evidence type="ECO:0000256" key="8">
    <source>
        <dbReference type="ARBA" id="ARBA00023224"/>
    </source>
</evidence>
<feature type="transmembrane region" description="Helical" evidence="11">
    <location>
        <begin position="223"/>
        <end position="241"/>
    </location>
</feature>
<protein>
    <recommendedName>
        <fullName evidence="12">G-protein coupled receptors family 1 profile domain-containing protein</fullName>
    </recommendedName>
</protein>
<dbReference type="GO" id="GO:0007204">
    <property type="term" value="P:positive regulation of cytosolic calcium ion concentration"/>
    <property type="evidence" value="ECO:0007669"/>
    <property type="project" value="TreeGrafter"/>
</dbReference>
<keyword evidence="6 11" id="KW-0472">Membrane</keyword>
<dbReference type="EMBL" id="JBBPFD010000001">
    <property type="protein sequence ID" value="KAK7944735.1"/>
    <property type="molecule type" value="Genomic_DNA"/>
</dbReference>
<feature type="transmembrane region" description="Helical" evidence="11">
    <location>
        <begin position="53"/>
        <end position="74"/>
    </location>
</feature>
<dbReference type="InterPro" id="IPR000276">
    <property type="entry name" value="GPCR_Rhodpsn"/>
</dbReference>
<evidence type="ECO:0000256" key="5">
    <source>
        <dbReference type="ARBA" id="ARBA00023040"/>
    </source>
</evidence>
<feature type="transmembrane region" description="Helical" evidence="11">
    <location>
        <begin position="86"/>
        <end position="107"/>
    </location>
</feature>
<dbReference type="Gene3D" id="1.20.1070.10">
    <property type="entry name" value="Rhodopsin 7-helix transmembrane proteins"/>
    <property type="match status" value="2"/>
</dbReference>
<dbReference type="GO" id="GO:0006955">
    <property type="term" value="P:immune response"/>
    <property type="evidence" value="ECO:0007669"/>
    <property type="project" value="TreeGrafter"/>
</dbReference>
<dbReference type="Proteomes" id="UP001460270">
    <property type="component" value="Unassembled WGS sequence"/>
</dbReference>
<feature type="transmembrane region" description="Helical" evidence="11">
    <location>
        <begin position="113"/>
        <end position="140"/>
    </location>
</feature>
<dbReference type="GO" id="GO:0009897">
    <property type="term" value="C:external side of plasma membrane"/>
    <property type="evidence" value="ECO:0007669"/>
    <property type="project" value="TreeGrafter"/>
</dbReference>
<dbReference type="PROSITE" id="PS00237">
    <property type="entry name" value="G_PROTEIN_RECEP_F1_1"/>
    <property type="match status" value="1"/>
</dbReference>
<dbReference type="GO" id="GO:0016493">
    <property type="term" value="F:C-C chemokine receptor activity"/>
    <property type="evidence" value="ECO:0007669"/>
    <property type="project" value="TreeGrafter"/>
</dbReference>
<dbReference type="GO" id="GO:0019957">
    <property type="term" value="F:C-C chemokine binding"/>
    <property type="evidence" value="ECO:0007669"/>
    <property type="project" value="TreeGrafter"/>
</dbReference>
<dbReference type="PROSITE" id="PS50262">
    <property type="entry name" value="G_PROTEIN_RECEP_F1_2"/>
    <property type="match status" value="1"/>
</dbReference>
<evidence type="ECO:0000256" key="10">
    <source>
        <dbReference type="SAM" id="MobiDB-lite"/>
    </source>
</evidence>
<evidence type="ECO:0000256" key="6">
    <source>
        <dbReference type="ARBA" id="ARBA00023136"/>
    </source>
</evidence>
<keyword evidence="7 9" id="KW-0675">Receptor</keyword>
<dbReference type="AlphaFoldDB" id="A0AAW0Q9H6"/>
<dbReference type="PRINTS" id="PR00657">
    <property type="entry name" value="CCCHEMOKINER"/>
</dbReference>
<evidence type="ECO:0000259" key="12">
    <source>
        <dbReference type="PROSITE" id="PS50262"/>
    </source>
</evidence>
<feature type="transmembrane region" description="Helical" evidence="11">
    <location>
        <begin position="161"/>
        <end position="179"/>
    </location>
</feature>
<evidence type="ECO:0000256" key="9">
    <source>
        <dbReference type="RuleBase" id="RU000688"/>
    </source>
</evidence>
<organism evidence="13 14">
    <name type="scientific">Mugilogobius chulae</name>
    <name type="common">yellowstripe goby</name>
    <dbReference type="NCBI Taxonomy" id="88201"/>
    <lineage>
        <taxon>Eukaryota</taxon>
        <taxon>Metazoa</taxon>
        <taxon>Chordata</taxon>
        <taxon>Craniata</taxon>
        <taxon>Vertebrata</taxon>
        <taxon>Euteleostomi</taxon>
        <taxon>Actinopterygii</taxon>
        <taxon>Neopterygii</taxon>
        <taxon>Teleostei</taxon>
        <taxon>Neoteleostei</taxon>
        <taxon>Acanthomorphata</taxon>
        <taxon>Gobiaria</taxon>
        <taxon>Gobiiformes</taxon>
        <taxon>Gobioidei</taxon>
        <taxon>Gobiidae</taxon>
        <taxon>Gobionellinae</taxon>
        <taxon>Mugilogobius</taxon>
    </lineage>
</organism>
<keyword evidence="4 11" id="KW-1133">Transmembrane helix</keyword>
<dbReference type="PANTHER" id="PTHR10489">
    <property type="entry name" value="CELL ADHESION MOLECULE"/>
    <property type="match status" value="1"/>
</dbReference>
<evidence type="ECO:0000313" key="13">
    <source>
        <dbReference type="EMBL" id="KAK7944735.1"/>
    </source>
</evidence>
<comment type="subcellular location">
    <subcellularLocation>
        <location evidence="1">Cell membrane</location>
        <topology evidence="1">Multi-pass membrane protein</topology>
    </subcellularLocation>
</comment>
<feature type="compositionally biased region" description="Polar residues" evidence="10">
    <location>
        <begin position="302"/>
        <end position="314"/>
    </location>
</feature>
<name>A0AAW0Q9H6_9GOBI</name>
<evidence type="ECO:0000256" key="7">
    <source>
        <dbReference type="ARBA" id="ARBA00023170"/>
    </source>
</evidence>
<evidence type="ECO:0000256" key="2">
    <source>
        <dbReference type="ARBA" id="ARBA00022475"/>
    </source>
</evidence>
<dbReference type="GO" id="GO:0019722">
    <property type="term" value="P:calcium-mediated signaling"/>
    <property type="evidence" value="ECO:0007669"/>
    <property type="project" value="TreeGrafter"/>
</dbReference>
<evidence type="ECO:0000313" key="14">
    <source>
        <dbReference type="Proteomes" id="UP001460270"/>
    </source>
</evidence>
<dbReference type="PANTHER" id="PTHR10489:SF922">
    <property type="entry name" value="C-C CHEMOKINE RECEPTOR FAMILY-LIKE-RELATED"/>
    <property type="match status" value="1"/>
</dbReference>
<evidence type="ECO:0000256" key="1">
    <source>
        <dbReference type="ARBA" id="ARBA00004651"/>
    </source>
</evidence>
<keyword evidence="8 9" id="KW-0807">Transducer</keyword>
<reference evidence="14" key="1">
    <citation type="submission" date="2024-04" db="EMBL/GenBank/DDBJ databases">
        <title>Salinicola lusitanus LLJ914,a marine bacterium isolated from the Okinawa Trough.</title>
        <authorList>
            <person name="Li J."/>
        </authorList>
    </citation>
    <scope>NUCLEOTIDE SEQUENCE [LARGE SCALE GENOMIC DNA]</scope>
</reference>
<comment type="similarity">
    <text evidence="9">Belongs to the G-protein coupled receptor 1 family.</text>
</comment>
<dbReference type="GO" id="GO:0060326">
    <property type="term" value="P:cell chemotaxis"/>
    <property type="evidence" value="ECO:0007669"/>
    <property type="project" value="TreeGrafter"/>
</dbReference>
<dbReference type="Pfam" id="PF00001">
    <property type="entry name" value="7tm_1"/>
    <property type="match status" value="1"/>
</dbReference>
<comment type="caution">
    <text evidence="13">The sequence shown here is derived from an EMBL/GenBank/DDBJ whole genome shotgun (WGS) entry which is preliminary data.</text>
</comment>
<gene>
    <name evidence="13" type="ORF">WMY93_000463</name>
</gene>
<evidence type="ECO:0000256" key="11">
    <source>
        <dbReference type="SAM" id="Phobius"/>
    </source>
</evidence>
<sequence length="314" mass="35614">MADISDLEYFWDLFNESDNATENATLPSYVNTLPVTLCSKSNVNRFGAKFIPVFYFTTFGLGFLGNGLVLAILFKYEKLQTVTNIFLLNLVLSNLIFVASLPFWATYHLSQWIFGSFMCKAVGSAYLVSYNSSILFLTLMTFDRYLAVVHAITSAKCRKKLYAVVASVIVWLLSIAASMKEIVLRSFSLFFLIPMLLVMFCYASITVRIMATRMKEKCRTIKLIFVIILTFFAFWTPYNIVCLLRGIQLSRPDDASSPVFYTFVGKKFQSHFRRLVGKHAPCLKRRLSLSSQSSRTTSQKTPHSTNQASAFSLV</sequence>
<keyword evidence="14" id="KW-1185">Reference proteome</keyword>
<dbReference type="PRINTS" id="PR00237">
    <property type="entry name" value="GPCRRHODOPSN"/>
</dbReference>
<feature type="transmembrane region" description="Helical" evidence="11">
    <location>
        <begin position="191"/>
        <end position="211"/>
    </location>
</feature>
<keyword evidence="3 9" id="KW-0812">Transmembrane</keyword>